<feature type="signal peptide" evidence="1">
    <location>
        <begin position="1"/>
        <end position="24"/>
    </location>
</feature>
<reference evidence="3" key="1">
    <citation type="journal article" date="2019" name="Int. J. Syst. Evol. Microbiol.">
        <title>The Global Catalogue of Microorganisms (GCM) 10K type strain sequencing project: providing services to taxonomists for standard genome sequencing and annotation.</title>
        <authorList>
            <consortium name="The Broad Institute Genomics Platform"/>
            <consortium name="The Broad Institute Genome Sequencing Center for Infectious Disease"/>
            <person name="Wu L."/>
            <person name="Ma J."/>
        </authorList>
    </citation>
    <scope>NUCLEOTIDE SEQUENCE [LARGE SCALE GENOMIC DNA]</scope>
    <source>
        <strain evidence="3">KCTC 52490</strain>
    </source>
</reference>
<protein>
    <recommendedName>
        <fullName evidence="4">Secretion system C-terminal sorting domain-containing protein</fullName>
    </recommendedName>
</protein>
<gene>
    <name evidence="2" type="ORF">ACFS25_04285</name>
</gene>
<dbReference type="Proteomes" id="UP001597512">
    <property type="component" value="Unassembled WGS sequence"/>
</dbReference>
<name>A0ABW6AC90_9BACT</name>
<keyword evidence="3" id="KW-1185">Reference proteome</keyword>
<dbReference type="RefSeq" id="WP_381497167.1">
    <property type="nucleotide sequence ID" value="NZ_JBHUOM010000001.1"/>
</dbReference>
<evidence type="ECO:0000313" key="2">
    <source>
        <dbReference type="EMBL" id="MFD2932985.1"/>
    </source>
</evidence>
<feature type="chain" id="PRO_5045851984" description="Secretion system C-terminal sorting domain-containing protein" evidence="1">
    <location>
        <begin position="25"/>
        <end position="135"/>
    </location>
</feature>
<evidence type="ECO:0008006" key="4">
    <source>
        <dbReference type="Google" id="ProtNLM"/>
    </source>
</evidence>
<keyword evidence="1" id="KW-0732">Signal</keyword>
<dbReference type="EMBL" id="JBHUOM010000001">
    <property type="protein sequence ID" value="MFD2932985.1"/>
    <property type="molecule type" value="Genomic_DNA"/>
</dbReference>
<evidence type="ECO:0000313" key="3">
    <source>
        <dbReference type="Proteomes" id="UP001597512"/>
    </source>
</evidence>
<accession>A0ABW6AC90</accession>
<comment type="caution">
    <text evidence="2">The sequence shown here is derived from an EMBL/GenBank/DDBJ whole genome shotgun (WGS) entry which is preliminary data.</text>
</comment>
<evidence type="ECO:0000256" key="1">
    <source>
        <dbReference type="SAM" id="SignalP"/>
    </source>
</evidence>
<organism evidence="2 3">
    <name type="scientific">Spirosoma flavum</name>
    <dbReference type="NCBI Taxonomy" id="2048557"/>
    <lineage>
        <taxon>Bacteria</taxon>
        <taxon>Pseudomonadati</taxon>
        <taxon>Bacteroidota</taxon>
        <taxon>Cytophagia</taxon>
        <taxon>Cytophagales</taxon>
        <taxon>Cytophagaceae</taxon>
        <taxon>Spirosoma</taxon>
    </lineage>
</organism>
<sequence length="135" mass="14387">MKTLIKSLALAFSLGIVTSAASFANVTEVNPIGRTSAVASYKTGIYSTVTGKLNIALDKTTDGRVDIQMKGTDGKVLYTKHLGKNEHGCRVSLNLNDLEDGVYTLEITNGIETTTQNVTVATKQPTTPSRIIAIN</sequence>
<proteinExistence type="predicted"/>